<comment type="caution">
    <text evidence="2">The sequence shown here is derived from an EMBL/GenBank/DDBJ whole genome shotgun (WGS) entry which is preliminary data.</text>
</comment>
<sequence>MELNSEDMEYTGEGYMYSTREKQGYGWPHPKRPQEMSENSELGLYYSWAYASAGISYAMKTGDDTYIKQSGMTEGDQKLFKSIALLEETREGKYWEESGNFVYRLESDHPEKKGEEYSWPYQLQMFHGDFYVRNGEVHEIPENTDGWGQTVYSTGTLKARYLDGAWQMEGFFEGIATDVVGKPFNK</sequence>
<protein>
    <submittedName>
        <fullName evidence="2">Beta-mannosidase</fullName>
    </submittedName>
</protein>
<evidence type="ECO:0000313" key="2">
    <source>
        <dbReference type="EMBL" id="PAK84916.1"/>
    </source>
</evidence>
<dbReference type="AlphaFoldDB" id="A0AAE5NH19"/>
<proteinExistence type="predicted"/>
<dbReference type="Pfam" id="PF19843">
    <property type="entry name" value="DUF6318"/>
    <property type="match status" value="1"/>
</dbReference>
<name>A0AAE5NH19_9MICC</name>
<accession>A0AAE5NH19</accession>
<feature type="domain" description="DUF6318" evidence="1">
    <location>
        <begin position="15"/>
        <end position="169"/>
    </location>
</feature>
<reference evidence="2 3" key="1">
    <citation type="submission" date="2017-04" db="EMBL/GenBank/DDBJ databases">
        <title>Kefir bacterial isolates.</title>
        <authorList>
            <person name="Kim Y."/>
            <person name="Blasche S."/>
            <person name="Patil K.R."/>
        </authorList>
    </citation>
    <scope>NUCLEOTIDE SEQUENCE [LARGE SCALE GENOMIC DNA]</scope>
    <source>
        <strain evidence="2 3">OG2-1</strain>
    </source>
</reference>
<gene>
    <name evidence="2" type="ORF">B8W87_09325</name>
</gene>
<dbReference type="InterPro" id="IPR046281">
    <property type="entry name" value="DUF6318"/>
</dbReference>
<organism evidence="2 3">
    <name type="scientific">Rothia dentocariosa</name>
    <dbReference type="NCBI Taxonomy" id="2047"/>
    <lineage>
        <taxon>Bacteria</taxon>
        <taxon>Bacillati</taxon>
        <taxon>Actinomycetota</taxon>
        <taxon>Actinomycetes</taxon>
        <taxon>Micrococcales</taxon>
        <taxon>Micrococcaceae</taxon>
        <taxon>Rothia</taxon>
    </lineage>
</organism>
<evidence type="ECO:0000313" key="3">
    <source>
        <dbReference type="Proteomes" id="UP000216195"/>
    </source>
</evidence>
<evidence type="ECO:0000259" key="1">
    <source>
        <dbReference type="Pfam" id="PF19843"/>
    </source>
</evidence>
<dbReference type="Proteomes" id="UP000216195">
    <property type="component" value="Unassembled WGS sequence"/>
</dbReference>
<dbReference type="EMBL" id="NCWU01000014">
    <property type="protein sequence ID" value="PAK84916.1"/>
    <property type="molecule type" value="Genomic_DNA"/>
</dbReference>